<evidence type="ECO:0000256" key="6">
    <source>
        <dbReference type="SAM" id="MobiDB-lite"/>
    </source>
</evidence>
<feature type="domain" description="DWNN" evidence="7">
    <location>
        <begin position="4"/>
        <end position="82"/>
    </location>
</feature>
<dbReference type="Gene3D" id="3.10.20.90">
    <property type="entry name" value="Phosphatidylinositol 3-kinase Catalytic Subunit, Chain A, domain 1"/>
    <property type="match status" value="1"/>
</dbReference>
<evidence type="ECO:0000313" key="8">
    <source>
        <dbReference type="EMBL" id="KAG2536267.1"/>
    </source>
</evidence>
<dbReference type="SUPFAM" id="SSF57850">
    <property type="entry name" value="RING/U-box"/>
    <property type="match status" value="1"/>
</dbReference>
<keyword evidence="4" id="KW-0862">Zinc</keyword>
<dbReference type="InterPro" id="IPR013083">
    <property type="entry name" value="Znf_RING/FYVE/PHD"/>
</dbReference>
<name>A0A8T0MGM5_PANVG</name>
<evidence type="ECO:0000256" key="2">
    <source>
        <dbReference type="ARBA" id="ARBA00022723"/>
    </source>
</evidence>
<dbReference type="GO" id="GO:0008270">
    <property type="term" value="F:zinc ion binding"/>
    <property type="evidence" value="ECO:0007669"/>
    <property type="project" value="UniProtKB-KW"/>
</dbReference>
<dbReference type="PANTHER" id="PTHR15439:SF6">
    <property type="entry name" value="OS03G0659400 PROTEIN"/>
    <property type="match status" value="1"/>
</dbReference>
<protein>
    <recommendedName>
        <fullName evidence="7">DWNN domain-containing protein</fullName>
    </recommendedName>
</protein>
<dbReference type="Gene3D" id="3.30.40.10">
    <property type="entry name" value="Zinc/RING finger domain, C3HC4 (zinc finger)"/>
    <property type="match status" value="1"/>
</dbReference>
<dbReference type="Proteomes" id="UP000823388">
    <property type="component" value="Chromosome 9N"/>
</dbReference>
<dbReference type="GO" id="GO:0006511">
    <property type="term" value="P:ubiquitin-dependent protein catabolic process"/>
    <property type="evidence" value="ECO:0007669"/>
    <property type="project" value="TreeGrafter"/>
</dbReference>
<evidence type="ECO:0000256" key="1">
    <source>
        <dbReference type="ARBA" id="ARBA00004123"/>
    </source>
</evidence>
<dbReference type="GO" id="GO:0005634">
    <property type="term" value="C:nucleus"/>
    <property type="evidence" value="ECO:0007669"/>
    <property type="project" value="UniProtKB-SubCell"/>
</dbReference>
<reference evidence="8" key="1">
    <citation type="submission" date="2020-05" db="EMBL/GenBank/DDBJ databases">
        <title>WGS assembly of Panicum virgatum.</title>
        <authorList>
            <person name="Lovell J.T."/>
            <person name="Jenkins J."/>
            <person name="Shu S."/>
            <person name="Juenger T.E."/>
            <person name="Schmutz J."/>
        </authorList>
    </citation>
    <scope>NUCLEOTIDE SEQUENCE</scope>
    <source>
        <strain evidence="8">AP13</strain>
    </source>
</reference>
<organism evidence="8 9">
    <name type="scientific">Panicum virgatum</name>
    <name type="common">Blackwell switchgrass</name>
    <dbReference type="NCBI Taxonomy" id="38727"/>
    <lineage>
        <taxon>Eukaryota</taxon>
        <taxon>Viridiplantae</taxon>
        <taxon>Streptophyta</taxon>
        <taxon>Embryophyta</taxon>
        <taxon>Tracheophyta</taxon>
        <taxon>Spermatophyta</taxon>
        <taxon>Magnoliopsida</taxon>
        <taxon>Liliopsida</taxon>
        <taxon>Poales</taxon>
        <taxon>Poaceae</taxon>
        <taxon>PACMAD clade</taxon>
        <taxon>Panicoideae</taxon>
        <taxon>Panicodae</taxon>
        <taxon>Paniceae</taxon>
        <taxon>Panicinae</taxon>
        <taxon>Panicum</taxon>
        <taxon>Panicum sect. Hiantes</taxon>
    </lineage>
</organism>
<dbReference type="InterPro" id="IPR036875">
    <property type="entry name" value="Znf_CCHC_sf"/>
</dbReference>
<keyword evidence="3" id="KW-0863">Zinc-finger</keyword>
<evidence type="ECO:0000256" key="4">
    <source>
        <dbReference type="ARBA" id="ARBA00022833"/>
    </source>
</evidence>
<feature type="compositionally biased region" description="Polar residues" evidence="6">
    <location>
        <begin position="341"/>
        <end position="350"/>
    </location>
</feature>
<evidence type="ECO:0000256" key="3">
    <source>
        <dbReference type="ARBA" id="ARBA00022771"/>
    </source>
</evidence>
<comment type="subcellular location">
    <subcellularLocation>
        <location evidence="1">Nucleus</location>
    </subcellularLocation>
</comment>
<dbReference type="GO" id="GO:0061630">
    <property type="term" value="F:ubiquitin protein ligase activity"/>
    <property type="evidence" value="ECO:0007669"/>
    <property type="project" value="InterPro"/>
</dbReference>
<accession>A0A8T0MGM5</accession>
<gene>
    <name evidence="8" type="ORF">PVAP13_9NG176400</name>
</gene>
<dbReference type="PROSITE" id="PS51282">
    <property type="entry name" value="DWNN"/>
    <property type="match status" value="1"/>
</dbReference>
<dbReference type="PANTHER" id="PTHR15439">
    <property type="entry name" value="RETINOBLASTOMA-BINDING PROTEIN 6"/>
    <property type="match status" value="1"/>
</dbReference>
<dbReference type="GO" id="GO:0016567">
    <property type="term" value="P:protein ubiquitination"/>
    <property type="evidence" value="ECO:0007669"/>
    <property type="project" value="InterPro"/>
</dbReference>
<dbReference type="Gene3D" id="4.10.60.10">
    <property type="entry name" value="Zinc finger, CCHC-type"/>
    <property type="match status" value="1"/>
</dbReference>
<evidence type="ECO:0000259" key="7">
    <source>
        <dbReference type="PROSITE" id="PS51282"/>
    </source>
</evidence>
<dbReference type="InterPro" id="IPR014891">
    <property type="entry name" value="DWNN_domain"/>
</dbReference>
<dbReference type="Pfam" id="PF13696">
    <property type="entry name" value="zf-CCHC_2"/>
    <property type="match status" value="1"/>
</dbReference>
<dbReference type="GO" id="GO:0003676">
    <property type="term" value="F:nucleic acid binding"/>
    <property type="evidence" value="ECO:0007669"/>
    <property type="project" value="InterPro"/>
</dbReference>
<keyword evidence="9" id="KW-1185">Reference proteome</keyword>
<feature type="region of interest" description="Disordered" evidence="6">
    <location>
        <begin position="145"/>
        <end position="166"/>
    </location>
</feature>
<proteinExistence type="predicted"/>
<dbReference type="Pfam" id="PF08783">
    <property type="entry name" value="DWNN"/>
    <property type="match status" value="1"/>
</dbReference>
<evidence type="ECO:0000256" key="5">
    <source>
        <dbReference type="ARBA" id="ARBA00023242"/>
    </source>
</evidence>
<sequence>MGVVYYQYKSEKDIYSMQVPHAFISVSELKQLIKTSDKHGRGRTRGRPTEDIIISNAQTGEEYTDERALVLQNTTVLVRRICIPGQLSEKIVLSPVQEVTEGCSAPSSKSVVTDSKSCSFVGVQDEDAAIAAVIDAAEFKLEQHLSKRGHPSVRRNHGHGPLEGETPPPGYVCRSCGIPGHFIQHCARESKTPPPGYIYYRCRIPGHFIHHCTTIDDPKLDNNKMSRCLPPVVTVSPVNGILEELVPAAPVSAVDDLPAELHCRLCKKVMIDAVLTSKCCFDCFCNKCIRDYIITESKCFCGVKALADDLIPNHKLRSTISNMLGTWASSGGSGTTKHRSSSGSNLDSRLQSHIPSATSERKMKQSTNLQLSAAFAPDDGFQQPQKVLQKCQ</sequence>
<evidence type="ECO:0000313" key="9">
    <source>
        <dbReference type="Proteomes" id="UP000823388"/>
    </source>
</evidence>
<comment type="caution">
    <text evidence="8">The sequence shown here is derived from an EMBL/GenBank/DDBJ whole genome shotgun (WGS) entry which is preliminary data.</text>
</comment>
<keyword evidence="2" id="KW-0479">Metal-binding</keyword>
<dbReference type="SMART" id="SM01180">
    <property type="entry name" value="DWNN"/>
    <property type="match status" value="1"/>
</dbReference>
<feature type="compositionally biased region" description="Basic residues" evidence="6">
    <location>
        <begin position="146"/>
        <end position="158"/>
    </location>
</feature>
<dbReference type="GO" id="GO:0006397">
    <property type="term" value="P:mRNA processing"/>
    <property type="evidence" value="ECO:0007669"/>
    <property type="project" value="InterPro"/>
</dbReference>
<dbReference type="AlphaFoldDB" id="A0A8T0MGM5"/>
<keyword evidence="5" id="KW-0539">Nucleus</keyword>
<dbReference type="SUPFAM" id="SSF57756">
    <property type="entry name" value="Retrovirus zinc finger-like domains"/>
    <property type="match status" value="1"/>
</dbReference>
<feature type="region of interest" description="Disordered" evidence="6">
    <location>
        <begin position="329"/>
        <end position="350"/>
    </location>
</feature>
<dbReference type="InterPro" id="IPR033489">
    <property type="entry name" value="RBBP6"/>
</dbReference>
<dbReference type="EMBL" id="CM029054">
    <property type="protein sequence ID" value="KAG2536267.1"/>
    <property type="molecule type" value="Genomic_DNA"/>
</dbReference>
<dbReference type="InterPro" id="IPR025829">
    <property type="entry name" value="Zn_knuckle_CX2CX3GHX4C"/>
</dbReference>